<reference evidence="1 2" key="1">
    <citation type="journal article" date="2015" name="Microbiome">
        <title>Genomic resolution of linkages in carbon, nitrogen, and sulfur cycling among widespread estuary sediment bacteria.</title>
        <authorList>
            <person name="Baker B.J."/>
            <person name="Lazar C.S."/>
            <person name="Teske A.P."/>
            <person name="Dick G.J."/>
        </authorList>
    </citation>
    <scope>NUCLEOTIDE SEQUENCE [LARGE SCALE GENOMIC DNA]</scope>
    <source>
        <strain evidence="1">DG_24</strain>
    </source>
</reference>
<comment type="caution">
    <text evidence="1">The sequence shown here is derived from an EMBL/GenBank/DDBJ whole genome shotgun (WGS) entry which is preliminary data.</text>
</comment>
<dbReference type="Proteomes" id="UP000052008">
    <property type="component" value="Unassembled WGS sequence"/>
</dbReference>
<dbReference type="AlphaFoldDB" id="A0A0S7WMK7"/>
<gene>
    <name evidence="1" type="ORF">AMJ39_09830</name>
</gene>
<proteinExistence type="predicted"/>
<dbReference type="EMBL" id="LIZS01000120">
    <property type="protein sequence ID" value="KPJ51408.1"/>
    <property type="molecule type" value="Genomic_DNA"/>
</dbReference>
<protein>
    <submittedName>
        <fullName evidence="1">Uncharacterized protein</fullName>
    </submittedName>
</protein>
<evidence type="ECO:0000313" key="1">
    <source>
        <dbReference type="EMBL" id="KPJ51408.1"/>
    </source>
</evidence>
<accession>A0A0S7WMK7</accession>
<organism evidence="1 2">
    <name type="scientific">candidate division TA06 bacterium DG_24</name>
    <dbReference type="NCBI Taxonomy" id="1703770"/>
    <lineage>
        <taxon>Bacteria</taxon>
        <taxon>Bacteria division TA06</taxon>
    </lineage>
</organism>
<name>A0A0S7WMK7_UNCT6</name>
<evidence type="ECO:0000313" key="2">
    <source>
        <dbReference type="Proteomes" id="UP000052008"/>
    </source>
</evidence>
<sequence length="89" mass="9516">MTDIPARGAEIHQIDRAPRPKCGAAIEVEHCARTGARQSRWIAAVGLGRGIRGGAAQSDWGTAVEVEHRVRNGARQSRWSTALGTEQGS</sequence>